<dbReference type="RefSeq" id="WP_051645962.1">
    <property type="nucleotide sequence ID" value="NZ_BNAB01000014.1"/>
</dbReference>
<keyword evidence="2 4" id="KW-0732">Signal</keyword>
<dbReference type="InterPro" id="IPR021884">
    <property type="entry name" value="Ice-bd_prot"/>
</dbReference>
<feature type="transmembrane region" description="Helical" evidence="3">
    <location>
        <begin position="272"/>
        <end position="294"/>
    </location>
</feature>
<dbReference type="Proteomes" id="UP000199541">
    <property type="component" value="Unassembled WGS sequence"/>
</dbReference>
<evidence type="ECO:0000313" key="7">
    <source>
        <dbReference type="Proteomes" id="UP000199541"/>
    </source>
</evidence>
<keyword evidence="3" id="KW-0472">Membrane</keyword>
<gene>
    <name evidence="6" type="ORF">SAMN05444006_14112</name>
</gene>
<feature type="chain" id="PRO_5047353909" evidence="4">
    <location>
        <begin position="27"/>
        <end position="301"/>
    </location>
</feature>
<keyword evidence="3" id="KW-1133">Transmembrane helix</keyword>
<comment type="similarity">
    <text evidence="1">Belongs to the ice-binding protein family.</text>
</comment>
<evidence type="ECO:0000256" key="2">
    <source>
        <dbReference type="ARBA" id="ARBA00022729"/>
    </source>
</evidence>
<dbReference type="EMBL" id="FNOB01000041">
    <property type="protein sequence ID" value="SDX90613.1"/>
    <property type="molecule type" value="Genomic_DNA"/>
</dbReference>
<dbReference type="Pfam" id="PF11999">
    <property type="entry name" value="Ice_binding"/>
    <property type="match status" value="1"/>
</dbReference>
<proteinExistence type="inferred from homology"/>
<comment type="caution">
    <text evidence="6">The sequence shown here is derived from an EMBL/GenBank/DDBJ whole genome shotgun (WGS) entry which is preliminary data.</text>
</comment>
<feature type="signal peptide" evidence="4">
    <location>
        <begin position="1"/>
        <end position="26"/>
    </location>
</feature>
<dbReference type="PROSITE" id="PS51257">
    <property type="entry name" value="PROKAR_LIPOPROTEIN"/>
    <property type="match status" value="1"/>
</dbReference>
<protein>
    <submittedName>
        <fullName evidence="6">PEP-CTERM protein-sorting domain-containing protein</fullName>
    </submittedName>
</protein>
<evidence type="ECO:0000256" key="4">
    <source>
        <dbReference type="SAM" id="SignalP"/>
    </source>
</evidence>
<feature type="domain" description="Ice-binding protein C-terminal" evidence="5">
    <location>
        <begin position="274"/>
        <end position="297"/>
    </location>
</feature>
<sequence>MPRLKSQKVALSFLAALACTPLAALASTIMGADLSSFTVLGASTVTNAPTSTIRGNVGVWPGTSLTGFTSVSNSAVSDPQVTDGLVHSATALAETAQGQLTASRNDLASLGGGTVLAANLAGLTLSPGVYTVPAGTTNLSGTLTLDGGGNANAAWVFQMPSTLITSPDAVVNMIGTGTGAGLFWNVGSSATLDTNTMFLGNILAYSSITANTRASNSCGRLLAGTGAVTLDQNGLSGVCGGLLSGTHGLNGGFDVTVDGSTRKVAFLKSAPIAAVPLPGSFGLLGLGLVFLFAVRRKRATA</sequence>
<evidence type="ECO:0000256" key="3">
    <source>
        <dbReference type="SAM" id="Phobius"/>
    </source>
</evidence>
<keyword evidence="7" id="KW-1185">Reference proteome</keyword>
<accession>A0A1H3FHK8</accession>
<dbReference type="Pfam" id="PF07589">
    <property type="entry name" value="PEP-CTERM"/>
    <property type="match status" value="1"/>
</dbReference>
<reference evidence="6 7" key="1">
    <citation type="submission" date="2016-10" db="EMBL/GenBank/DDBJ databases">
        <authorList>
            <person name="Varghese N."/>
            <person name="Submissions S."/>
        </authorList>
    </citation>
    <scope>NUCLEOTIDE SEQUENCE [LARGE SCALE GENOMIC DNA]</scope>
    <source>
        <strain evidence="6 7">DSM 24802</strain>
    </source>
</reference>
<evidence type="ECO:0000259" key="5">
    <source>
        <dbReference type="Pfam" id="PF07589"/>
    </source>
</evidence>
<keyword evidence="3" id="KW-0812">Transmembrane</keyword>
<organism evidence="6 7">
    <name type="scientific">Allgaiera indica</name>
    <dbReference type="NCBI Taxonomy" id="765699"/>
    <lineage>
        <taxon>Bacteria</taxon>
        <taxon>Pseudomonadati</taxon>
        <taxon>Pseudomonadota</taxon>
        <taxon>Alphaproteobacteria</taxon>
        <taxon>Rhodobacterales</taxon>
        <taxon>Paracoccaceae</taxon>
        <taxon>Allgaiera</taxon>
    </lineage>
</organism>
<name>A0A1H3FHK8_9RHOB</name>
<dbReference type="InterPro" id="IPR013424">
    <property type="entry name" value="Ice-binding_C"/>
</dbReference>
<evidence type="ECO:0000313" key="6">
    <source>
        <dbReference type="EMBL" id="SDX90613.1"/>
    </source>
</evidence>
<evidence type="ECO:0000256" key="1">
    <source>
        <dbReference type="ARBA" id="ARBA00005445"/>
    </source>
</evidence>